<dbReference type="PROSITE" id="PS00518">
    <property type="entry name" value="ZF_RING_1"/>
    <property type="match status" value="1"/>
</dbReference>
<keyword evidence="1" id="KW-0479">Metal-binding</keyword>
<dbReference type="InterPro" id="IPR043136">
    <property type="entry name" value="B30.2/SPRY_sf"/>
</dbReference>
<dbReference type="OMA" id="SNEYSAC"/>
<dbReference type="GO" id="GO:0016567">
    <property type="term" value="P:protein ubiquitination"/>
    <property type="evidence" value="ECO:0007669"/>
    <property type="project" value="InterPro"/>
</dbReference>
<keyword evidence="8" id="KW-1185">Reference proteome</keyword>
<keyword evidence="2 4" id="KW-0863">Zinc-finger</keyword>
<dbReference type="InterPro" id="IPR003879">
    <property type="entry name" value="Butyrophylin_SPRY"/>
</dbReference>
<dbReference type="SMART" id="SM00504">
    <property type="entry name" value="Ubox"/>
    <property type="match status" value="1"/>
</dbReference>
<dbReference type="InterPro" id="IPR027370">
    <property type="entry name" value="Znf-RING_euk"/>
</dbReference>
<organism evidence="7 8">
    <name type="scientific">Cynoglossus semilaevis</name>
    <name type="common">Tongue sole</name>
    <dbReference type="NCBI Taxonomy" id="244447"/>
    <lineage>
        <taxon>Eukaryota</taxon>
        <taxon>Metazoa</taxon>
        <taxon>Chordata</taxon>
        <taxon>Craniata</taxon>
        <taxon>Vertebrata</taxon>
        <taxon>Euteleostomi</taxon>
        <taxon>Actinopterygii</taxon>
        <taxon>Neopterygii</taxon>
        <taxon>Teleostei</taxon>
        <taxon>Neoteleostei</taxon>
        <taxon>Acanthomorphata</taxon>
        <taxon>Carangaria</taxon>
        <taxon>Pleuronectiformes</taxon>
        <taxon>Pleuronectoidei</taxon>
        <taxon>Cynoglossidae</taxon>
        <taxon>Cynoglossinae</taxon>
        <taxon>Cynoglossus</taxon>
    </lineage>
</organism>
<protein>
    <submittedName>
        <fullName evidence="7">Uncharacterized protein</fullName>
    </submittedName>
</protein>
<dbReference type="AlphaFoldDB" id="A0A3P8VR20"/>
<dbReference type="SMART" id="SM00449">
    <property type="entry name" value="SPRY"/>
    <property type="match status" value="1"/>
</dbReference>
<proteinExistence type="predicted"/>
<dbReference type="GeneTree" id="ENSGT01040000240400"/>
<reference evidence="7 8" key="1">
    <citation type="journal article" date="2014" name="Nat. Genet.">
        <title>Whole-genome sequence of a flatfish provides insights into ZW sex chromosome evolution and adaptation to a benthic lifestyle.</title>
        <authorList>
            <person name="Chen S."/>
            <person name="Zhang G."/>
            <person name="Shao C."/>
            <person name="Huang Q."/>
            <person name="Liu G."/>
            <person name="Zhang P."/>
            <person name="Song W."/>
            <person name="An N."/>
            <person name="Chalopin D."/>
            <person name="Volff J.N."/>
            <person name="Hong Y."/>
            <person name="Li Q."/>
            <person name="Sha Z."/>
            <person name="Zhou H."/>
            <person name="Xie M."/>
            <person name="Yu Q."/>
            <person name="Liu Y."/>
            <person name="Xiang H."/>
            <person name="Wang N."/>
            <person name="Wu K."/>
            <person name="Yang C."/>
            <person name="Zhou Q."/>
            <person name="Liao X."/>
            <person name="Yang L."/>
            <person name="Hu Q."/>
            <person name="Zhang J."/>
            <person name="Meng L."/>
            <person name="Jin L."/>
            <person name="Tian Y."/>
            <person name="Lian J."/>
            <person name="Yang J."/>
            <person name="Miao G."/>
            <person name="Liu S."/>
            <person name="Liang Z."/>
            <person name="Yan F."/>
            <person name="Li Y."/>
            <person name="Sun B."/>
            <person name="Zhang H."/>
            <person name="Zhang J."/>
            <person name="Zhu Y."/>
            <person name="Du M."/>
            <person name="Zhao Y."/>
            <person name="Schartl M."/>
            <person name="Tang Q."/>
            <person name="Wang J."/>
        </authorList>
    </citation>
    <scope>NUCLEOTIDE SEQUENCE</scope>
</reference>
<dbReference type="GO" id="GO:0008270">
    <property type="term" value="F:zinc ion binding"/>
    <property type="evidence" value="ECO:0007669"/>
    <property type="project" value="UniProtKB-KW"/>
</dbReference>
<dbReference type="FunFam" id="2.60.120.920:FF:000004">
    <property type="entry name" value="Butyrophilin subfamily 1 member A1"/>
    <property type="match status" value="1"/>
</dbReference>
<dbReference type="SMART" id="SM00589">
    <property type="entry name" value="PRY"/>
    <property type="match status" value="1"/>
</dbReference>
<name>A0A3P8VR20_CYNSE</name>
<dbReference type="InterPro" id="IPR013320">
    <property type="entry name" value="ConA-like_dom_sf"/>
</dbReference>
<accession>A0A3P8VR20</accession>
<evidence type="ECO:0000259" key="5">
    <source>
        <dbReference type="PROSITE" id="PS50089"/>
    </source>
</evidence>
<dbReference type="SUPFAM" id="SSF57850">
    <property type="entry name" value="RING/U-box"/>
    <property type="match status" value="1"/>
</dbReference>
<dbReference type="Pfam" id="PF00622">
    <property type="entry name" value="SPRY"/>
    <property type="match status" value="1"/>
</dbReference>
<dbReference type="PANTHER" id="PTHR24103">
    <property type="entry name" value="E3 UBIQUITIN-PROTEIN LIGASE TRIM"/>
    <property type="match status" value="1"/>
</dbReference>
<evidence type="ECO:0000259" key="6">
    <source>
        <dbReference type="PROSITE" id="PS50188"/>
    </source>
</evidence>
<evidence type="ECO:0000313" key="7">
    <source>
        <dbReference type="Ensembl" id="ENSCSEP00000016787.1"/>
    </source>
</evidence>
<dbReference type="InterPro" id="IPR001870">
    <property type="entry name" value="B30.2/SPRY"/>
</dbReference>
<dbReference type="InterPro" id="IPR001841">
    <property type="entry name" value="Znf_RING"/>
</dbReference>
<dbReference type="Gene3D" id="2.60.120.920">
    <property type="match status" value="1"/>
</dbReference>
<dbReference type="Proteomes" id="UP000265120">
    <property type="component" value="Chromosome 9"/>
</dbReference>
<dbReference type="InterPro" id="IPR050143">
    <property type="entry name" value="TRIM/RBCC"/>
</dbReference>
<dbReference type="InterPro" id="IPR003613">
    <property type="entry name" value="Ubox_domain"/>
</dbReference>
<feature type="domain" description="B30.2/SPRY" evidence="6">
    <location>
        <begin position="82"/>
        <end position="278"/>
    </location>
</feature>
<evidence type="ECO:0000256" key="4">
    <source>
        <dbReference type="PROSITE-ProRule" id="PRU00175"/>
    </source>
</evidence>
<dbReference type="SUPFAM" id="SSF49899">
    <property type="entry name" value="Concanavalin A-like lectins/glucanases"/>
    <property type="match status" value="1"/>
</dbReference>
<dbReference type="SMART" id="SM00184">
    <property type="entry name" value="RING"/>
    <property type="match status" value="1"/>
</dbReference>
<feature type="domain" description="RING-type" evidence="5">
    <location>
        <begin position="16"/>
        <end position="56"/>
    </location>
</feature>
<evidence type="ECO:0000256" key="1">
    <source>
        <dbReference type="ARBA" id="ARBA00022723"/>
    </source>
</evidence>
<dbReference type="Gene3D" id="3.30.40.10">
    <property type="entry name" value="Zinc/RING finger domain, C3HC4 (zinc finger)"/>
    <property type="match status" value="1"/>
</dbReference>
<dbReference type="Pfam" id="PF13765">
    <property type="entry name" value="PRY"/>
    <property type="match status" value="1"/>
</dbReference>
<dbReference type="InterPro" id="IPR006574">
    <property type="entry name" value="PRY"/>
</dbReference>
<dbReference type="CDD" id="cd13733">
    <property type="entry name" value="SPRY_PRY_C-I_1"/>
    <property type="match status" value="1"/>
</dbReference>
<dbReference type="PROSITE" id="PS50188">
    <property type="entry name" value="B302_SPRY"/>
    <property type="match status" value="1"/>
</dbReference>
<dbReference type="InterPro" id="IPR017907">
    <property type="entry name" value="Znf_RING_CS"/>
</dbReference>
<dbReference type="InterPro" id="IPR003877">
    <property type="entry name" value="SPRY_dom"/>
</dbReference>
<dbReference type="PROSITE" id="PS50089">
    <property type="entry name" value="ZF_RING_2"/>
    <property type="match status" value="1"/>
</dbReference>
<reference evidence="7" key="3">
    <citation type="submission" date="2025-09" db="UniProtKB">
        <authorList>
            <consortium name="Ensembl"/>
        </authorList>
    </citation>
    <scope>IDENTIFICATION</scope>
</reference>
<dbReference type="InParanoid" id="A0A3P8VR20"/>
<reference evidence="7" key="2">
    <citation type="submission" date="2025-08" db="UniProtKB">
        <authorList>
            <consortium name="Ensembl"/>
        </authorList>
    </citation>
    <scope>IDENTIFICATION</scope>
</reference>
<evidence type="ECO:0000313" key="8">
    <source>
        <dbReference type="Proteomes" id="UP000265120"/>
    </source>
</evidence>
<dbReference type="InterPro" id="IPR013083">
    <property type="entry name" value="Znf_RING/FYVE/PHD"/>
</dbReference>
<sequence>MAAPGANLKSEDHFLCSICLSVFTDPVSTPCGHNFCKKCITKHWNISRNLNCPMCKEVFSTRPHLKGTVMRAVDQLEEFLKEQMTALKKGILSRMQQFEVDVTLDPNTAQQQLVLSEDRKLVHFTAVRKNLLDIPERFSHHPCVLATQSFSSGRFYFEVQVKGKTDWVLGVARESINRKGELTLIPQYGYWTTGLRHGKYIACDNPPVSLPLVSPPERVGVFVDYDTGLVSFYDVDAAVLIYSFTSCSFTDKLYPLFSPWFNDGAGLIKPVNFEPGRMRNK</sequence>
<dbReference type="Ensembl" id="ENSCSET00000017000.1">
    <property type="protein sequence ID" value="ENSCSEP00000016787.1"/>
    <property type="gene ID" value="ENSCSEG00000010795.1"/>
</dbReference>
<dbReference type="STRING" id="244447.ENSCSEP00000016787"/>
<dbReference type="Pfam" id="PF13445">
    <property type="entry name" value="zf-RING_UBOX"/>
    <property type="match status" value="1"/>
</dbReference>
<keyword evidence="3" id="KW-0862">Zinc</keyword>
<dbReference type="PRINTS" id="PR01407">
    <property type="entry name" value="BUTYPHLNCDUF"/>
</dbReference>
<dbReference type="GO" id="GO:0004842">
    <property type="term" value="F:ubiquitin-protein transferase activity"/>
    <property type="evidence" value="ECO:0007669"/>
    <property type="project" value="InterPro"/>
</dbReference>
<evidence type="ECO:0000256" key="3">
    <source>
        <dbReference type="ARBA" id="ARBA00022833"/>
    </source>
</evidence>
<evidence type="ECO:0000256" key="2">
    <source>
        <dbReference type="ARBA" id="ARBA00022771"/>
    </source>
</evidence>